<evidence type="ECO:0000256" key="5">
    <source>
        <dbReference type="ARBA" id="ARBA00022825"/>
    </source>
</evidence>
<accession>A0A1M2VT14</accession>
<dbReference type="GO" id="GO:0008240">
    <property type="term" value="F:tripeptidyl-peptidase activity"/>
    <property type="evidence" value="ECO:0007669"/>
    <property type="project" value="TreeGrafter"/>
</dbReference>
<evidence type="ECO:0000313" key="11">
    <source>
        <dbReference type="EMBL" id="OJT10735.1"/>
    </source>
</evidence>
<feature type="binding site" evidence="8">
    <location>
        <position position="463"/>
    </location>
    <ligand>
        <name>Ca(2+)</name>
        <dbReference type="ChEBI" id="CHEBI:29108"/>
    </ligand>
</feature>
<evidence type="ECO:0000256" key="8">
    <source>
        <dbReference type="PROSITE-ProRule" id="PRU01032"/>
    </source>
</evidence>
<keyword evidence="6 8" id="KW-0106">Calcium</keyword>
<evidence type="ECO:0000256" key="2">
    <source>
        <dbReference type="ARBA" id="ARBA00022670"/>
    </source>
</evidence>
<organism evidence="11 12">
    <name type="scientific">Trametes pubescens</name>
    <name type="common">White-rot fungus</name>
    <dbReference type="NCBI Taxonomy" id="154538"/>
    <lineage>
        <taxon>Eukaryota</taxon>
        <taxon>Fungi</taxon>
        <taxon>Dikarya</taxon>
        <taxon>Basidiomycota</taxon>
        <taxon>Agaricomycotina</taxon>
        <taxon>Agaricomycetes</taxon>
        <taxon>Polyporales</taxon>
        <taxon>Polyporaceae</taxon>
        <taxon>Trametes</taxon>
    </lineage>
</organism>
<gene>
    <name evidence="11" type="ORF">TRAPUB_12767</name>
</gene>
<comment type="cofactor">
    <cofactor evidence="8">
        <name>Ca(2+)</name>
        <dbReference type="ChEBI" id="CHEBI:29108"/>
    </cofactor>
    <text evidence="8">Binds 1 Ca(2+) ion per subunit.</text>
</comment>
<dbReference type="InterPro" id="IPR030400">
    <property type="entry name" value="Sedolisin_dom"/>
</dbReference>
<keyword evidence="3 8" id="KW-0479">Metal-binding</keyword>
<comment type="caution">
    <text evidence="11">The sequence shown here is derived from an EMBL/GenBank/DDBJ whole genome shotgun (WGS) entry which is preliminary data.</text>
</comment>
<sequence>MVAAGLLFFALCSLTLGLPTARDELHVHERRSDVPNGFKYLGKADPDALLSLRIAVAPSNLAGLEAALYDVSTPGSKNYRKHLTKAEAQAFVAPKPDSTSAVKTWLSKNNVTATATSAAGDWITVRIPVAEANAMLGTQFGEYAHEETSTKMIRTLSYSVPASVKEHIDVIHPATSFIEPRTLSPAVRAFHSPRASAGSRNGIHLTAKNTTASATSASKKSSPTAAAAAVDTSCKTQITPECLQSIYNIPSAPASSGRSNLFVASFAGESATPSDLKAFLSEFRQDIKAASSNFIVQTVDGGTVNFAGGTTEASLDIQYTAGLATDVPTTFVSVGSNNTDGAAGFLDIINDLLAQDEGLENTNAGLFNASGRAFPDIAAQAQGFQVFVNGQVKPVAGTSAASPTIASVVALINDAIFKEGGRPVGFLNPFLYSAGVAGTLNDITQGSNPGCGTDGFPATDGWDPVRNHSVVLRSTLS</sequence>
<dbReference type="Gene3D" id="3.40.50.200">
    <property type="entry name" value="Peptidase S8/S53 domain"/>
    <property type="match status" value="2"/>
</dbReference>
<dbReference type="InterPro" id="IPR015366">
    <property type="entry name" value="S53_propep"/>
</dbReference>
<dbReference type="InterPro" id="IPR050819">
    <property type="entry name" value="Tripeptidyl-peptidase_I"/>
</dbReference>
<dbReference type="AlphaFoldDB" id="A0A1M2VT14"/>
<dbReference type="OrthoDB" id="409122at2759"/>
<evidence type="ECO:0000256" key="1">
    <source>
        <dbReference type="ARBA" id="ARBA00004239"/>
    </source>
</evidence>
<dbReference type="STRING" id="154538.A0A1M2VT14"/>
<evidence type="ECO:0000313" key="12">
    <source>
        <dbReference type="Proteomes" id="UP000184267"/>
    </source>
</evidence>
<protein>
    <submittedName>
        <fullName evidence="11">Tripeptidyl-peptidase sed3</fullName>
    </submittedName>
</protein>
<evidence type="ECO:0000256" key="9">
    <source>
        <dbReference type="SAM" id="SignalP"/>
    </source>
</evidence>
<dbReference type="PANTHER" id="PTHR14218:SF15">
    <property type="entry name" value="TRIPEPTIDYL-PEPTIDASE 1"/>
    <property type="match status" value="1"/>
</dbReference>
<dbReference type="Pfam" id="PF09286">
    <property type="entry name" value="Pro-kuma_activ"/>
    <property type="match status" value="1"/>
</dbReference>
<feature type="chain" id="PRO_5012657125" evidence="9">
    <location>
        <begin position="18"/>
        <end position="477"/>
    </location>
</feature>
<keyword evidence="7" id="KW-0865">Zymogen</keyword>
<feature type="binding site" evidence="8">
    <location>
        <position position="443"/>
    </location>
    <ligand>
        <name>Ca(2+)</name>
        <dbReference type="ChEBI" id="CHEBI:29108"/>
    </ligand>
</feature>
<keyword evidence="2" id="KW-0645">Protease</keyword>
<feature type="binding site" evidence="8">
    <location>
        <position position="461"/>
    </location>
    <ligand>
        <name>Ca(2+)</name>
        <dbReference type="ChEBI" id="CHEBI:29108"/>
    </ligand>
</feature>
<feature type="binding site" evidence="8">
    <location>
        <position position="442"/>
    </location>
    <ligand>
        <name>Ca(2+)</name>
        <dbReference type="ChEBI" id="CHEBI:29108"/>
    </ligand>
</feature>
<evidence type="ECO:0000256" key="3">
    <source>
        <dbReference type="ARBA" id="ARBA00022723"/>
    </source>
</evidence>
<evidence type="ECO:0000256" key="7">
    <source>
        <dbReference type="ARBA" id="ARBA00023145"/>
    </source>
</evidence>
<feature type="domain" description="Peptidase S53" evidence="10">
    <location>
        <begin position="148"/>
        <end position="477"/>
    </location>
</feature>
<dbReference type="InterPro" id="IPR036852">
    <property type="entry name" value="Peptidase_S8/S53_dom_sf"/>
</dbReference>
<dbReference type="Proteomes" id="UP000184267">
    <property type="component" value="Unassembled WGS sequence"/>
</dbReference>
<reference evidence="11 12" key="1">
    <citation type="submission" date="2016-10" db="EMBL/GenBank/DDBJ databases">
        <title>Genome sequence of the basidiomycete white-rot fungus Trametes pubescens.</title>
        <authorList>
            <person name="Makela M.R."/>
            <person name="Granchi Z."/>
            <person name="Peng M."/>
            <person name="De Vries R.P."/>
            <person name="Grigoriev I."/>
            <person name="Riley R."/>
            <person name="Hilden K."/>
        </authorList>
    </citation>
    <scope>NUCLEOTIDE SEQUENCE [LARGE SCALE GENOMIC DNA]</scope>
    <source>
        <strain evidence="11 12">FBCC735</strain>
    </source>
</reference>
<feature type="signal peptide" evidence="9">
    <location>
        <begin position="1"/>
        <end position="17"/>
    </location>
</feature>
<dbReference type="SUPFAM" id="SSF54897">
    <property type="entry name" value="Protease propeptides/inhibitors"/>
    <property type="match status" value="1"/>
</dbReference>
<evidence type="ECO:0000259" key="10">
    <source>
        <dbReference type="PROSITE" id="PS51695"/>
    </source>
</evidence>
<dbReference type="GO" id="GO:0046872">
    <property type="term" value="F:metal ion binding"/>
    <property type="evidence" value="ECO:0007669"/>
    <property type="project" value="UniProtKB-UniRule"/>
</dbReference>
<dbReference type="GO" id="GO:0006508">
    <property type="term" value="P:proteolysis"/>
    <property type="evidence" value="ECO:0007669"/>
    <property type="project" value="UniProtKB-KW"/>
</dbReference>
<dbReference type="SMART" id="SM00944">
    <property type="entry name" value="Pro-kuma_activ"/>
    <property type="match status" value="1"/>
</dbReference>
<keyword evidence="9" id="KW-0732">Signal</keyword>
<dbReference type="PROSITE" id="PS51695">
    <property type="entry name" value="SEDOLISIN"/>
    <property type="match status" value="1"/>
</dbReference>
<name>A0A1M2VT14_TRAPU</name>
<dbReference type="GO" id="GO:0005576">
    <property type="term" value="C:extracellular region"/>
    <property type="evidence" value="ECO:0007669"/>
    <property type="project" value="UniProtKB-SubCell"/>
</dbReference>
<keyword evidence="4" id="KW-0378">Hydrolase</keyword>
<evidence type="ECO:0000256" key="6">
    <source>
        <dbReference type="ARBA" id="ARBA00022837"/>
    </source>
</evidence>
<dbReference type="PANTHER" id="PTHR14218">
    <property type="entry name" value="PROTEASE S8 TRIPEPTIDYL PEPTIDASE I CLN2"/>
    <property type="match status" value="1"/>
</dbReference>
<comment type="caution">
    <text evidence="8">Lacks conserved residue(s) required for the propagation of feature annotation.</text>
</comment>
<dbReference type="OMA" id="SCKTQIT"/>
<dbReference type="GO" id="GO:0004252">
    <property type="term" value="F:serine-type endopeptidase activity"/>
    <property type="evidence" value="ECO:0007669"/>
    <property type="project" value="InterPro"/>
</dbReference>
<evidence type="ECO:0000256" key="4">
    <source>
        <dbReference type="ARBA" id="ARBA00022801"/>
    </source>
</evidence>
<dbReference type="SUPFAM" id="SSF52743">
    <property type="entry name" value="Subtilisin-like"/>
    <property type="match status" value="1"/>
</dbReference>
<keyword evidence="12" id="KW-1185">Reference proteome</keyword>
<dbReference type="EMBL" id="MNAD01000743">
    <property type="protein sequence ID" value="OJT10735.1"/>
    <property type="molecule type" value="Genomic_DNA"/>
</dbReference>
<proteinExistence type="predicted"/>
<keyword evidence="5" id="KW-0720">Serine protease</keyword>
<dbReference type="CDD" id="cd11377">
    <property type="entry name" value="Pro-peptidase_S53"/>
    <property type="match status" value="1"/>
</dbReference>
<comment type="subcellular location">
    <subcellularLocation>
        <location evidence="1">Secreted</location>
        <location evidence="1">Extracellular space</location>
    </subcellularLocation>
</comment>